<comment type="caution">
    <text evidence="3">The sequence shown here is derived from an EMBL/GenBank/DDBJ whole genome shotgun (WGS) entry which is preliminary data.</text>
</comment>
<feature type="region of interest" description="Disordered" evidence="1">
    <location>
        <begin position="1478"/>
        <end position="1518"/>
    </location>
</feature>
<protein>
    <submittedName>
        <fullName evidence="3">Uncharacterized protein</fullName>
    </submittedName>
</protein>
<feature type="compositionally biased region" description="Basic and acidic residues" evidence="1">
    <location>
        <begin position="1558"/>
        <end position="1576"/>
    </location>
</feature>
<keyword evidence="2" id="KW-0472">Membrane</keyword>
<reference evidence="4" key="1">
    <citation type="submission" date="2017-04" db="EMBL/GenBank/DDBJ databases">
        <title>Plasmodium gonderi genome.</title>
        <authorList>
            <person name="Arisue N."/>
            <person name="Honma H."/>
            <person name="Kawai S."/>
            <person name="Tougan T."/>
            <person name="Tanabe K."/>
            <person name="Horii T."/>
        </authorList>
    </citation>
    <scope>NUCLEOTIDE SEQUENCE [LARGE SCALE GENOMIC DNA]</scope>
    <source>
        <strain evidence="4">ATCC 30045</strain>
    </source>
</reference>
<keyword evidence="2" id="KW-1133">Transmembrane helix</keyword>
<dbReference type="OrthoDB" id="376316at2759"/>
<sequence>MDKFKKCKKRNLGQLKKTKTFIKKKKKLPYVNSSNSSSPNDFITNVIIKYINQRKYEKRKNGGNFENDKFNEFIGNKNATELLKERLFGKNEIRETDIVKNCLLFNDKNEILEKVSYKILYDVIKKCIDHEHVLMKVEELGFTAENIRDKNNENVNICSKYKAEVFFNYIYKNLKVIKITKNFQMLYKFMNVIISVTHIIPYMYKVRFIFSFCSIFNIYQKECENGVNSPSLIGKAKIRNDKEDNNNHGSGNFFNSDVEEFLNLFFELMNELINLHENYNTYDDNYKIFNFFVLRWILVYFQNKQSFFAKGKFMNSLIKLKYVMLLFTLLKFLHESANNVTSKKFKDSEGKVCVLNNITIGVCKEGTNVVHVNNQEEEERNISQFLNEHSSFFVEEKLDSNKTNFLDHLCNSEQLKNEKIKNNRDEIKMLMENFYDKVDLRLEKSLKDVKETMNTLTQNIFMTVYNLFNTMHLIHRHVVLLHFSFHFLKTKAFEYSYFIIFNAFQWIEKLLTVNNFVIHPMIFLTAQEVFTFYENIVIHLYKEKNYTEEEEFYQFYDKFNSKHSNVYSTVLKKIWSLYMLIISDEYMKREEVGKLSENPYFIINKMDEETDLMNSLNKLTTVLRVNNLEFPEEYKNLILKGVDETYKNCLTNCLSKLFRVLGLNTFFEEYFFFSSKELLSKDVYIINRILKDTNRTYHGGNFKFLMNFFYPLLMYYIDLYEKEEEHSIKKKLFLTHIKNVLIHFSRVLNDCINLYYFLSTNMEDLYILVTKFINCNDFKLLPLFINFFENFYLSTLKINNNQGSECISQIFDNNKIVRDIKCKYTILNLKKNNFFLSQVSDNLLKIFLPRFISIVTSNYENKFSQVNVKTDESSLNMSMVIEGFSKLIHVALYFSSDANLSEISSLLEQLIQRNEIEKEIYSLISILIVLKILIPFFTYDELIACSSHYKKLIYLVNEMVSNKLLLIGRIKNARGNRWNVNSTQIEKGKDAYSRMSSGGNNFCVNQMEQSTKLFDQNLQENNNSAQYYLPKQVSETMYTDGIYHPIGNENGNPMLNNNYWNRNITTNTCDIDPCGDTNQMHENSKEEEEEEEDCMLHRKNQRSYKKNLRRGKKDQSSSNIGKRSKIKNFIKKKKKNNNCSQMERLRRTKITKEIKMDVEKYKFIKMLIYDNVASMFKYFGNIFLKKNHTTGFGSGDDGIKNPRGSLCLNKNEMHILNSIYSNSKVTESKLPVMLTKENIFLFFENLDNYNINKYIKKFYVYLNSLLFYLNECKHVDRDYCYDLFFKILPITMKSLFYINKKFTAKLGKNSFFEHIIKLGSSNLKKLFLHVTPGLLMEEASCKKTAIHLLHLLIKRYKIEYDDQVQLFSVCLALSNASEKNLLKVFLKFLLSCVYRFNKDVILDNITQLTKLLNDISEIRKGVKKYTIENFLLRLHYLVSKSEQVVEQKQNPYDIIVAYLSKHNRKIFNKLVHKKNFKSGNSSDDGNDMNDYLNGKEMEHDKKRKKIKRKGTHVSLSSSDEGSSVISYAISEDDDVSSDSSGKSSYNDGLLENGKMAKKANEDPEKWEEHKIMENDKRKNKLNRKKSNKATNHDVKIKSQNRNLTKFFENLKNTRGSKETTYIKSTLDNILQRTPKKNRNNKNNKHTNIKVNKKVSDVLNNLGISLFKKKPNIAFTNQKEINDLFGKQYFTMQSLRKEKTNPKGKHSVDFNFDDEEEEEEAENVEIGLDGKIIVHPANSISQTSRNKKKDEMINRKYNHVNEKQNIHSKFRLHNKSKYNKKKANNFVTADKKLYTSKKGKGDIIKKDKLLPYSYVELKPLMTKEKFRTKTLHAFRSIKNNSKRRGRKRKN</sequence>
<keyword evidence="2" id="KW-0812">Transmembrane</keyword>
<proteinExistence type="predicted"/>
<evidence type="ECO:0000256" key="1">
    <source>
        <dbReference type="SAM" id="MobiDB-lite"/>
    </source>
</evidence>
<feature type="compositionally biased region" description="Low complexity" evidence="1">
    <location>
        <begin position="1537"/>
        <end position="1547"/>
    </location>
</feature>
<organism evidence="3 4">
    <name type="scientific">Plasmodium gonderi</name>
    <dbReference type="NCBI Taxonomy" id="77519"/>
    <lineage>
        <taxon>Eukaryota</taxon>
        <taxon>Sar</taxon>
        <taxon>Alveolata</taxon>
        <taxon>Apicomplexa</taxon>
        <taxon>Aconoidasida</taxon>
        <taxon>Haemosporida</taxon>
        <taxon>Plasmodiidae</taxon>
        <taxon>Plasmodium</taxon>
        <taxon>Plasmodium (Plasmodium)</taxon>
    </lineage>
</organism>
<dbReference type="Proteomes" id="UP000195521">
    <property type="component" value="Unassembled WGS sequence"/>
</dbReference>
<feature type="region of interest" description="Disordered" evidence="1">
    <location>
        <begin position="1531"/>
        <end position="1595"/>
    </location>
</feature>
<evidence type="ECO:0000256" key="2">
    <source>
        <dbReference type="SAM" id="Phobius"/>
    </source>
</evidence>
<dbReference type="EMBL" id="BDQF01000010">
    <property type="protein sequence ID" value="GAW81108.1"/>
    <property type="molecule type" value="Genomic_DNA"/>
</dbReference>
<feature type="compositionally biased region" description="Basic residues" evidence="1">
    <location>
        <begin position="1577"/>
        <end position="1587"/>
    </location>
</feature>
<feature type="region of interest" description="Disordered" evidence="1">
    <location>
        <begin position="1076"/>
        <end position="1125"/>
    </location>
</feature>
<keyword evidence="4" id="KW-1185">Reference proteome</keyword>
<evidence type="ECO:0000313" key="4">
    <source>
        <dbReference type="Proteomes" id="UP000195521"/>
    </source>
</evidence>
<name>A0A1Y1JHI4_PLAGO</name>
<evidence type="ECO:0000313" key="3">
    <source>
        <dbReference type="EMBL" id="GAW81108.1"/>
    </source>
</evidence>
<accession>A0A1Y1JHI4</accession>
<gene>
    <name evidence="3" type="ORF">PGO_093080</name>
</gene>
<feature type="compositionally biased region" description="Basic residues" evidence="1">
    <location>
        <begin position="1501"/>
        <end position="1511"/>
    </location>
</feature>
<dbReference type="GeneID" id="39747826"/>
<dbReference type="OMA" id="CSIFNIY"/>
<feature type="compositionally biased region" description="Basic residues" evidence="1">
    <location>
        <begin position="1097"/>
        <end position="1112"/>
    </location>
</feature>
<feature type="transmembrane region" description="Helical" evidence="2">
    <location>
        <begin position="185"/>
        <end position="204"/>
    </location>
</feature>
<dbReference type="RefSeq" id="XP_028543697.1">
    <property type="nucleotide sequence ID" value="XM_028687896.1"/>
</dbReference>